<keyword evidence="2" id="KW-1185">Reference proteome</keyword>
<accession>A0A1X7AJY0</accession>
<organism evidence="1 2">
    <name type="scientific">Parendozoicomonas haliclonae</name>
    <dbReference type="NCBI Taxonomy" id="1960125"/>
    <lineage>
        <taxon>Bacteria</taxon>
        <taxon>Pseudomonadati</taxon>
        <taxon>Pseudomonadota</taxon>
        <taxon>Gammaproteobacteria</taxon>
        <taxon>Oceanospirillales</taxon>
        <taxon>Endozoicomonadaceae</taxon>
        <taxon>Parendozoicomonas</taxon>
    </lineage>
</organism>
<dbReference type="Proteomes" id="UP000196573">
    <property type="component" value="Unassembled WGS sequence"/>
</dbReference>
<dbReference type="AlphaFoldDB" id="A0A1X7AJY0"/>
<evidence type="ECO:0000313" key="1">
    <source>
        <dbReference type="EMBL" id="SMA47365.1"/>
    </source>
</evidence>
<dbReference type="EMBL" id="FWPT01000005">
    <property type="protein sequence ID" value="SMA47365.1"/>
    <property type="molecule type" value="Genomic_DNA"/>
</dbReference>
<evidence type="ECO:0000313" key="2">
    <source>
        <dbReference type="Proteomes" id="UP000196573"/>
    </source>
</evidence>
<protein>
    <submittedName>
        <fullName evidence="1">Uncharacterized protein</fullName>
    </submittedName>
</protein>
<gene>
    <name evidence="1" type="ORF">EHSB41UT_02386</name>
</gene>
<name>A0A1X7AJY0_9GAMM</name>
<dbReference type="RefSeq" id="WP_087110140.1">
    <property type="nucleotide sequence ID" value="NZ_CBCSCN010000003.1"/>
</dbReference>
<reference evidence="1 2" key="1">
    <citation type="submission" date="2017-03" db="EMBL/GenBank/DDBJ databases">
        <authorList>
            <person name="Afonso C.L."/>
            <person name="Miller P.J."/>
            <person name="Scott M.A."/>
            <person name="Spackman E."/>
            <person name="Goraichik I."/>
            <person name="Dimitrov K.M."/>
            <person name="Suarez D.L."/>
            <person name="Swayne D.E."/>
        </authorList>
    </citation>
    <scope>NUCLEOTIDE SEQUENCE [LARGE SCALE GENOMIC DNA]</scope>
    <source>
        <strain evidence="1">SB41UT1</strain>
    </source>
</reference>
<sequence length="216" mass="24266">MASKKQNTFKAIDAEKGILDELTNEQAEAILDLYSGVTKLPKETKKPILLTKAMGLADAVINSDAYRKDLDFTYQQHTLHGLRTITVSDPIRSQVSQMLEAEQDEELEVLAEAMTAWSGFIKSQLEAIREYKKAKGFLSINISKAEMTKRTADAAKRLVSQKINELQTLHISEQAYELLLKNSTSDVEREIAEAQLETVQAKIKTAMENQNLQSVY</sequence>
<proteinExistence type="predicted"/>